<proteinExistence type="predicted"/>
<sequence>MLEFTLTETRAPYLQETFIELYMNGFYTGLFFVTLHGMVFRRGIHRSNPGLFFVLVMMYMLATMHMICRWIVTRNAFINNGATAVTISVYLLQPPLWLAVLPAVVLTVNTLLADFVLIWRYWIIWNQNWVVVALPIMCTLSGAALGFKSIQEQAAYIINPNLDHDAFVDFATPYFSLSLATTCLATLLIVVRIITMSDGNTRKARGYTRVIEIVVESALLYSVAMAIFLAWLVSTADFSDGYAEAVVTQITGIAPTLIVARVSYGLARPDETWQSPISTLRMRGVQSTSQGPNSMGVTGVSNHSHASEPQSF</sequence>
<feature type="transmembrane region" description="Helical" evidence="2">
    <location>
        <begin position="213"/>
        <end position="233"/>
    </location>
</feature>
<evidence type="ECO:0000256" key="1">
    <source>
        <dbReference type="SAM" id="MobiDB-lite"/>
    </source>
</evidence>
<feature type="transmembrane region" description="Helical" evidence="2">
    <location>
        <begin position="96"/>
        <end position="117"/>
    </location>
</feature>
<organism evidence="3 4">
    <name type="scientific">Roridomyces roridus</name>
    <dbReference type="NCBI Taxonomy" id="1738132"/>
    <lineage>
        <taxon>Eukaryota</taxon>
        <taxon>Fungi</taxon>
        <taxon>Dikarya</taxon>
        <taxon>Basidiomycota</taxon>
        <taxon>Agaricomycotina</taxon>
        <taxon>Agaricomycetes</taxon>
        <taxon>Agaricomycetidae</taxon>
        <taxon>Agaricales</taxon>
        <taxon>Marasmiineae</taxon>
        <taxon>Mycenaceae</taxon>
        <taxon>Roridomyces</taxon>
    </lineage>
</organism>
<keyword evidence="2" id="KW-1133">Transmembrane helix</keyword>
<evidence type="ECO:0000313" key="4">
    <source>
        <dbReference type="Proteomes" id="UP001221142"/>
    </source>
</evidence>
<keyword evidence="2" id="KW-0472">Membrane</keyword>
<name>A0AAD7BIR5_9AGAR</name>
<gene>
    <name evidence="3" type="ORF">FB45DRAFT_1006329</name>
</gene>
<keyword evidence="4" id="KW-1185">Reference proteome</keyword>
<feature type="region of interest" description="Disordered" evidence="1">
    <location>
        <begin position="284"/>
        <end position="312"/>
    </location>
</feature>
<protein>
    <submittedName>
        <fullName evidence="3">Uncharacterized protein</fullName>
    </submittedName>
</protein>
<evidence type="ECO:0000313" key="3">
    <source>
        <dbReference type="EMBL" id="KAJ7622397.1"/>
    </source>
</evidence>
<keyword evidence="2" id="KW-0812">Transmembrane</keyword>
<comment type="caution">
    <text evidence="3">The sequence shown here is derived from an EMBL/GenBank/DDBJ whole genome shotgun (WGS) entry which is preliminary data.</text>
</comment>
<feature type="transmembrane region" description="Helical" evidence="2">
    <location>
        <begin position="170"/>
        <end position="193"/>
    </location>
</feature>
<evidence type="ECO:0000256" key="2">
    <source>
        <dbReference type="SAM" id="Phobius"/>
    </source>
</evidence>
<dbReference type="EMBL" id="JARKIF010000015">
    <property type="protein sequence ID" value="KAJ7622397.1"/>
    <property type="molecule type" value="Genomic_DNA"/>
</dbReference>
<feature type="transmembrane region" description="Helical" evidence="2">
    <location>
        <begin position="21"/>
        <end position="39"/>
    </location>
</feature>
<feature type="transmembrane region" description="Helical" evidence="2">
    <location>
        <begin position="129"/>
        <end position="150"/>
    </location>
</feature>
<dbReference type="Proteomes" id="UP001221142">
    <property type="component" value="Unassembled WGS sequence"/>
</dbReference>
<feature type="compositionally biased region" description="Polar residues" evidence="1">
    <location>
        <begin position="285"/>
        <end position="312"/>
    </location>
</feature>
<feature type="transmembrane region" description="Helical" evidence="2">
    <location>
        <begin position="51"/>
        <end position="72"/>
    </location>
</feature>
<dbReference type="AlphaFoldDB" id="A0AAD7BIR5"/>
<accession>A0AAD7BIR5</accession>
<reference evidence="3" key="1">
    <citation type="submission" date="2023-03" db="EMBL/GenBank/DDBJ databases">
        <title>Massive genome expansion in bonnet fungi (Mycena s.s.) driven by repeated elements and novel gene families across ecological guilds.</title>
        <authorList>
            <consortium name="Lawrence Berkeley National Laboratory"/>
            <person name="Harder C.B."/>
            <person name="Miyauchi S."/>
            <person name="Viragh M."/>
            <person name="Kuo A."/>
            <person name="Thoen E."/>
            <person name="Andreopoulos B."/>
            <person name="Lu D."/>
            <person name="Skrede I."/>
            <person name="Drula E."/>
            <person name="Henrissat B."/>
            <person name="Morin E."/>
            <person name="Kohler A."/>
            <person name="Barry K."/>
            <person name="LaButti K."/>
            <person name="Morin E."/>
            <person name="Salamov A."/>
            <person name="Lipzen A."/>
            <person name="Mereny Z."/>
            <person name="Hegedus B."/>
            <person name="Baldrian P."/>
            <person name="Stursova M."/>
            <person name="Weitz H."/>
            <person name="Taylor A."/>
            <person name="Grigoriev I.V."/>
            <person name="Nagy L.G."/>
            <person name="Martin F."/>
            <person name="Kauserud H."/>
        </authorList>
    </citation>
    <scope>NUCLEOTIDE SEQUENCE</scope>
    <source>
        <strain evidence="3">9284</strain>
    </source>
</reference>
<feature type="transmembrane region" description="Helical" evidence="2">
    <location>
        <begin position="245"/>
        <end position="264"/>
    </location>
</feature>